<feature type="region of interest" description="Disordered" evidence="1">
    <location>
        <begin position="235"/>
        <end position="265"/>
    </location>
</feature>
<reference evidence="2" key="1">
    <citation type="submission" date="2018-01" db="EMBL/GenBank/DDBJ databases">
        <authorList>
            <person name="Clerissi C."/>
        </authorList>
    </citation>
    <scope>NUCLEOTIDE SEQUENCE</scope>
    <source>
        <strain evidence="2">Cupriavidus taiwanensis LMG 19430</strain>
    </source>
</reference>
<accession>A0A375CIP9</accession>
<gene>
    <name evidence="2" type="ORF">CBM2586_B130481</name>
</gene>
<protein>
    <submittedName>
        <fullName evidence="2">Uncharacterized protein</fullName>
    </submittedName>
</protein>
<dbReference type="AlphaFoldDB" id="A0A375CIP9"/>
<sequence length="856" mass="96089">MIYIDGRMLPLCLVICRWIATTVLRRTCRFDCCLHDGGIRMYQQDKANAPFPVVQMTDEQGARSFYRQIPLQEGYVLYDLSQPKGARKQRLILPDSQLISTKMRESLAVVQDTVSSPQMVSQRVWEAELRLAKVMKRAPDPRLKPADLLDESARRWESAKGILEGIIGSQEQRNPLVRKFGIDAIYLDHQLRDAVFAQESIRVGVTKEELKRKFFRCIRCGGDFAALIPRSGEQTPAEISRAPSETSVRVGAPDSNELESPGPRTRRGMRQFWRARVCELVISMVFETPSSRNGAIDIEKVMDRLGDRALFWREFRRRFYVGPVSPQEIDDRPSEFMVHYRRRRFVQENEAAIRATLAACNAELRGVKRNWPIPGGAELDRYADIIESIQMDATEFRSIKIVVVNEGGVRRTLGYATIIVACSPSSGAIVAWLVMFGKERSEGYRKCLYWVICDKAPLLRWLGLDPSKMKGIVSGAFDEVVVDRGPGFSKMATMYVTGSAVMDVTATRPYTAVDKGSVEGANGLLKNRIKKKLEISSKLEANLQKRFAALPIGYLSMKRLVARERGSEVEGFGTDNSMKTFGGAVKKNRCGCIEMELPTLNRIVACSVNELNLRNRTDELALSRSMILANVPPTPAEIHRARQEARVADGAKAIDRKTLALGVLKCRSYKVIGGKIRHSSIWYGARPRCDDRRHDGVDLLLRDAEKWAAQNPGIDFRIDVVFPSDPTCLVAKWKRVNENNEIQWIDLPATSRSIRTYGEEGGEEEAKGIRRRVLKAKRQREITSSFDDGEDEEGVELENFGVGTTQLAVGGLATPSSKEDAYVPPPMNSRGIGKEKFDLRAYLKSIGAKLLGSVLK</sequence>
<dbReference type="EMBL" id="OFSN01000019">
    <property type="protein sequence ID" value="SOY71761.1"/>
    <property type="molecule type" value="Genomic_DNA"/>
</dbReference>
<organism evidence="2">
    <name type="scientific">Cupriavidus taiwanensis</name>
    <dbReference type="NCBI Taxonomy" id="164546"/>
    <lineage>
        <taxon>Bacteria</taxon>
        <taxon>Pseudomonadati</taxon>
        <taxon>Pseudomonadota</taxon>
        <taxon>Betaproteobacteria</taxon>
        <taxon>Burkholderiales</taxon>
        <taxon>Burkholderiaceae</taxon>
        <taxon>Cupriavidus</taxon>
    </lineage>
</organism>
<name>A0A375CIP9_9BURK</name>
<comment type="caution">
    <text evidence="2">The sequence shown here is derived from an EMBL/GenBank/DDBJ whole genome shotgun (WGS) entry which is preliminary data.</text>
</comment>
<dbReference type="Proteomes" id="UP000257016">
    <property type="component" value="Unassembled WGS sequence"/>
</dbReference>
<evidence type="ECO:0000313" key="2">
    <source>
        <dbReference type="EMBL" id="SOY71761.1"/>
    </source>
</evidence>
<evidence type="ECO:0000256" key="1">
    <source>
        <dbReference type="SAM" id="MobiDB-lite"/>
    </source>
</evidence>
<proteinExistence type="predicted"/>